<feature type="transmembrane region" description="Helical" evidence="7">
    <location>
        <begin position="204"/>
        <end position="225"/>
    </location>
</feature>
<dbReference type="OrthoDB" id="2985014at2759"/>
<feature type="transmembrane region" description="Helical" evidence="7">
    <location>
        <begin position="464"/>
        <end position="482"/>
    </location>
</feature>
<dbReference type="PANTHER" id="PTHR11662">
    <property type="entry name" value="SOLUTE CARRIER FAMILY 17"/>
    <property type="match status" value="1"/>
</dbReference>
<feature type="transmembrane region" description="Helical" evidence="7">
    <location>
        <begin position="393"/>
        <end position="414"/>
    </location>
</feature>
<feature type="transmembrane region" description="Helical" evidence="7">
    <location>
        <begin position="113"/>
        <end position="133"/>
    </location>
</feature>
<sequence length="525" mass="59603">MRKMMEKMKSEQRLGSQTARSSFYQFIRNICRGVDQRFVMTGLLGFGILCNYMQRVCFYITLVEMTKQFSEDKQNFFWQQEGSWERCPHIFLEDEDKKDGQFRDWSDATQGQLIASFFVGHFLSSVFGGFIADKYGAKQIFSASLLVTSVCSFLTPVAAIELGPYMVMLVRFLMGFFQGPMFPAGAALLSKWSPSHERPIHSAVANSGVPMGSFLGNLLAGTIIYTNSWHWVFYIYGFLGVLCFIIWEVFAFSSPTTHRYISAAERTYIEYSIQYTSPFTHGKIPWKQIFRSMKFRVIVWANFGFDWGFYIVSLELPFYLFHVLHLPIMKIGAVASLPWISMWIGAVVFGMVSQFLISEGIIRKIDMRKSMAIISTLVPAVLLILASWASCSHVVVCLLFALTMFYAGAVYSGLRLSVMDLAPNFSGLLMSIVNASGSLAGIAVPLIVHSIIDDGGTIFEWRMFFWIATAFMFASSIPYIMFATTAIQDWNKGLDPQEVEEVFPRRTISPFKEKSEENVTEEQTQ</sequence>
<dbReference type="PANTHER" id="PTHR11662:SF415">
    <property type="entry name" value="AT30085P-RELATED"/>
    <property type="match status" value="1"/>
</dbReference>
<feature type="transmembrane region" description="Helical" evidence="7">
    <location>
        <begin position="38"/>
        <end position="62"/>
    </location>
</feature>
<dbReference type="EMBL" id="OV725079">
    <property type="protein sequence ID" value="CAH1397495.1"/>
    <property type="molecule type" value="Genomic_DNA"/>
</dbReference>
<dbReference type="SUPFAM" id="SSF103473">
    <property type="entry name" value="MFS general substrate transporter"/>
    <property type="match status" value="1"/>
</dbReference>
<evidence type="ECO:0000256" key="6">
    <source>
        <dbReference type="ARBA" id="ARBA00023136"/>
    </source>
</evidence>
<evidence type="ECO:0000256" key="5">
    <source>
        <dbReference type="ARBA" id="ARBA00022989"/>
    </source>
</evidence>
<keyword evidence="2" id="KW-0813">Transport</keyword>
<feature type="transmembrane region" description="Helical" evidence="7">
    <location>
        <begin position="426"/>
        <end position="452"/>
    </location>
</feature>
<accession>A0A9P0MKY0</accession>
<dbReference type="InterPro" id="IPR020846">
    <property type="entry name" value="MFS_dom"/>
</dbReference>
<dbReference type="Gene3D" id="1.20.1250.20">
    <property type="entry name" value="MFS general substrate transporter like domains"/>
    <property type="match status" value="2"/>
</dbReference>
<feature type="transmembrane region" description="Helical" evidence="7">
    <location>
        <begin position="140"/>
        <end position="160"/>
    </location>
</feature>
<evidence type="ECO:0000313" key="10">
    <source>
        <dbReference type="Proteomes" id="UP001152798"/>
    </source>
</evidence>
<keyword evidence="10" id="KW-1185">Reference proteome</keyword>
<dbReference type="GO" id="GO:0006820">
    <property type="term" value="P:monoatomic anion transport"/>
    <property type="evidence" value="ECO:0007669"/>
    <property type="project" value="TreeGrafter"/>
</dbReference>
<gene>
    <name evidence="9" type="ORF">NEZAVI_LOCUS7312</name>
</gene>
<protein>
    <recommendedName>
        <fullName evidence="8">Major facilitator superfamily (MFS) profile domain-containing protein</fullName>
    </recommendedName>
</protein>
<evidence type="ECO:0000256" key="2">
    <source>
        <dbReference type="ARBA" id="ARBA00022448"/>
    </source>
</evidence>
<dbReference type="GO" id="GO:0016020">
    <property type="term" value="C:membrane"/>
    <property type="evidence" value="ECO:0007669"/>
    <property type="project" value="UniProtKB-SubCell"/>
</dbReference>
<reference evidence="9" key="1">
    <citation type="submission" date="2022-01" db="EMBL/GenBank/DDBJ databases">
        <authorList>
            <person name="King R."/>
        </authorList>
    </citation>
    <scope>NUCLEOTIDE SEQUENCE</scope>
</reference>
<feature type="transmembrane region" description="Helical" evidence="7">
    <location>
        <begin position="297"/>
        <end position="320"/>
    </location>
</feature>
<feature type="transmembrane region" description="Helical" evidence="7">
    <location>
        <begin position="172"/>
        <end position="192"/>
    </location>
</feature>
<dbReference type="FunFam" id="1.20.1250.20:FF:000003">
    <property type="entry name" value="Solute carrier family 17 member 3"/>
    <property type="match status" value="1"/>
</dbReference>
<comment type="subcellular location">
    <subcellularLocation>
        <location evidence="1">Membrane</location>
        <topology evidence="1">Multi-pass membrane protein</topology>
    </subcellularLocation>
</comment>
<feature type="transmembrane region" description="Helical" evidence="7">
    <location>
        <begin position="370"/>
        <end position="387"/>
    </location>
</feature>
<dbReference type="FunFam" id="1.20.1250.20:FF:000423">
    <property type="entry name" value="Putative inorganic phosphate cotransporter-like Protein"/>
    <property type="match status" value="1"/>
</dbReference>
<name>A0A9P0MKY0_NEZVI</name>
<evidence type="ECO:0000256" key="7">
    <source>
        <dbReference type="SAM" id="Phobius"/>
    </source>
</evidence>
<organism evidence="9 10">
    <name type="scientific">Nezara viridula</name>
    <name type="common">Southern green stink bug</name>
    <name type="synonym">Cimex viridulus</name>
    <dbReference type="NCBI Taxonomy" id="85310"/>
    <lineage>
        <taxon>Eukaryota</taxon>
        <taxon>Metazoa</taxon>
        <taxon>Ecdysozoa</taxon>
        <taxon>Arthropoda</taxon>
        <taxon>Hexapoda</taxon>
        <taxon>Insecta</taxon>
        <taxon>Pterygota</taxon>
        <taxon>Neoptera</taxon>
        <taxon>Paraneoptera</taxon>
        <taxon>Hemiptera</taxon>
        <taxon>Heteroptera</taxon>
        <taxon>Panheteroptera</taxon>
        <taxon>Pentatomomorpha</taxon>
        <taxon>Pentatomoidea</taxon>
        <taxon>Pentatomidae</taxon>
        <taxon>Pentatominae</taxon>
        <taxon>Nezara</taxon>
    </lineage>
</organism>
<proteinExistence type="predicted"/>
<dbReference type="InterPro" id="IPR036259">
    <property type="entry name" value="MFS_trans_sf"/>
</dbReference>
<dbReference type="PROSITE" id="PS50850">
    <property type="entry name" value="MFS"/>
    <property type="match status" value="1"/>
</dbReference>
<keyword evidence="6 7" id="KW-0472">Membrane</keyword>
<dbReference type="Proteomes" id="UP001152798">
    <property type="component" value="Chromosome 3"/>
</dbReference>
<dbReference type="AlphaFoldDB" id="A0A9P0MKY0"/>
<dbReference type="InterPro" id="IPR011701">
    <property type="entry name" value="MFS"/>
</dbReference>
<keyword evidence="4" id="KW-0769">Symport</keyword>
<keyword evidence="3 7" id="KW-0812">Transmembrane</keyword>
<keyword evidence="5 7" id="KW-1133">Transmembrane helix</keyword>
<evidence type="ECO:0000256" key="3">
    <source>
        <dbReference type="ARBA" id="ARBA00022692"/>
    </source>
</evidence>
<evidence type="ECO:0000313" key="9">
    <source>
        <dbReference type="EMBL" id="CAH1397495.1"/>
    </source>
</evidence>
<feature type="domain" description="Major facilitator superfamily (MFS) profile" evidence="8">
    <location>
        <begin position="40"/>
        <end position="487"/>
    </location>
</feature>
<evidence type="ECO:0000259" key="8">
    <source>
        <dbReference type="PROSITE" id="PS50850"/>
    </source>
</evidence>
<dbReference type="InterPro" id="IPR050382">
    <property type="entry name" value="MFS_Na/Anion_cotransporter"/>
</dbReference>
<feature type="transmembrane region" description="Helical" evidence="7">
    <location>
        <begin position="231"/>
        <end position="252"/>
    </location>
</feature>
<dbReference type="GO" id="GO:0015293">
    <property type="term" value="F:symporter activity"/>
    <property type="evidence" value="ECO:0007669"/>
    <property type="project" value="UniProtKB-KW"/>
</dbReference>
<dbReference type="Pfam" id="PF07690">
    <property type="entry name" value="MFS_1"/>
    <property type="match status" value="1"/>
</dbReference>
<feature type="transmembrane region" description="Helical" evidence="7">
    <location>
        <begin position="340"/>
        <end position="358"/>
    </location>
</feature>
<evidence type="ECO:0000256" key="1">
    <source>
        <dbReference type="ARBA" id="ARBA00004141"/>
    </source>
</evidence>
<evidence type="ECO:0000256" key="4">
    <source>
        <dbReference type="ARBA" id="ARBA00022847"/>
    </source>
</evidence>